<evidence type="ECO:0000313" key="3">
    <source>
        <dbReference type="Proteomes" id="UP000692954"/>
    </source>
</evidence>
<name>A0A8S1JTD8_9CILI</name>
<evidence type="ECO:0000313" key="2">
    <source>
        <dbReference type="EMBL" id="CAD8045521.1"/>
    </source>
</evidence>
<feature type="region of interest" description="Disordered" evidence="1">
    <location>
        <begin position="94"/>
        <end position="118"/>
    </location>
</feature>
<sequence length="118" mass="13589">MFDDDFDLGNQVDLASEVKEMEVKANTLQEKSQQDRYLEFSEMVLNSIKMMEQKFNEMESRFSKALQYKNKENATSNIRQKSVSVGKIYAPPKTSAGKISLPKHQPPQLKKSILKTKK</sequence>
<dbReference type="Proteomes" id="UP000692954">
    <property type="component" value="Unassembled WGS sequence"/>
</dbReference>
<accession>A0A8S1JTD8</accession>
<evidence type="ECO:0000256" key="1">
    <source>
        <dbReference type="SAM" id="MobiDB-lite"/>
    </source>
</evidence>
<comment type="caution">
    <text evidence="2">The sequence shown here is derived from an EMBL/GenBank/DDBJ whole genome shotgun (WGS) entry which is preliminary data.</text>
</comment>
<proteinExistence type="predicted"/>
<protein>
    <submittedName>
        <fullName evidence="2">Uncharacterized protein</fullName>
    </submittedName>
</protein>
<gene>
    <name evidence="2" type="ORF">PSON_ATCC_30995.1.T0010089</name>
</gene>
<reference evidence="2" key="1">
    <citation type="submission" date="2021-01" db="EMBL/GenBank/DDBJ databases">
        <authorList>
            <consortium name="Genoscope - CEA"/>
            <person name="William W."/>
        </authorList>
    </citation>
    <scope>NUCLEOTIDE SEQUENCE</scope>
</reference>
<organism evidence="2 3">
    <name type="scientific">Paramecium sonneborni</name>
    <dbReference type="NCBI Taxonomy" id="65129"/>
    <lineage>
        <taxon>Eukaryota</taxon>
        <taxon>Sar</taxon>
        <taxon>Alveolata</taxon>
        <taxon>Ciliophora</taxon>
        <taxon>Intramacronucleata</taxon>
        <taxon>Oligohymenophorea</taxon>
        <taxon>Peniculida</taxon>
        <taxon>Parameciidae</taxon>
        <taxon>Paramecium</taxon>
    </lineage>
</organism>
<dbReference type="OrthoDB" id="307341at2759"/>
<keyword evidence="3" id="KW-1185">Reference proteome</keyword>
<dbReference type="AlphaFoldDB" id="A0A8S1JTD8"/>
<dbReference type="EMBL" id="CAJJDN010000001">
    <property type="protein sequence ID" value="CAD8045521.1"/>
    <property type="molecule type" value="Genomic_DNA"/>
</dbReference>